<gene>
    <name evidence="2" type="ORF">EIP75_06100</name>
</gene>
<sequence>MSRCVWLSALLLGVAAWLSACAGLRAGPGAPAFLLRLPPAALGRELMLSQHMEIRTAAGARAFDVALEVDAEAVRLAVMQWGQVMARMSWDGRELTQSTVPGWPRQVSAEGVLSDLQLVWWPADAVRAALPPGWTLDDNAQGRILREGTQAVTTVRRLDQARVELTQHRQGYTVLVSSQDAAQVHTEPTTP</sequence>
<feature type="signal peptide" evidence="1">
    <location>
        <begin position="1"/>
        <end position="22"/>
    </location>
</feature>
<comment type="caution">
    <text evidence="2">The sequence shown here is derived from an EMBL/GenBank/DDBJ whole genome shotgun (WGS) entry which is preliminary data.</text>
</comment>
<keyword evidence="3" id="KW-1185">Reference proteome</keyword>
<protein>
    <submittedName>
        <fullName evidence="2">DUF3261 domain-containing protein</fullName>
    </submittedName>
</protein>
<dbReference type="PROSITE" id="PS51257">
    <property type="entry name" value="PROKAR_LIPOPROTEIN"/>
    <property type="match status" value="1"/>
</dbReference>
<organism evidence="2 3">
    <name type="scientific">Aquabacterium soli</name>
    <dbReference type="NCBI Taxonomy" id="2493092"/>
    <lineage>
        <taxon>Bacteria</taxon>
        <taxon>Pseudomonadati</taxon>
        <taxon>Pseudomonadota</taxon>
        <taxon>Betaproteobacteria</taxon>
        <taxon>Burkholderiales</taxon>
        <taxon>Aquabacterium</taxon>
    </lineage>
</organism>
<evidence type="ECO:0000256" key="1">
    <source>
        <dbReference type="SAM" id="SignalP"/>
    </source>
</evidence>
<dbReference type="EMBL" id="RSED01000004">
    <property type="protein sequence ID" value="RRS05139.1"/>
    <property type="molecule type" value="Genomic_DNA"/>
</dbReference>
<dbReference type="AlphaFoldDB" id="A0A426VE63"/>
<reference evidence="2 3" key="1">
    <citation type="submission" date="2018-12" db="EMBL/GenBank/DDBJ databases">
        <title>The whole draft genome of Aquabacterium sp. SJQ9.</title>
        <authorList>
            <person name="Sun L."/>
            <person name="Gao X."/>
            <person name="Chen W."/>
            <person name="Huang K."/>
        </authorList>
    </citation>
    <scope>NUCLEOTIDE SEQUENCE [LARGE SCALE GENOMIC DNA]</scope>
    <source>
        <strain evidence="2 3">SJQ9</strain>
    </source>
</reference>
<proteinExistence type="predicted"/>
<feature type="chain" id="PRO_5019212807" evidence="1">
    <location>
        <begin position="23"/>
        <end position="191"/>
    </location>
</feature>
<dbReference type="RefSeq" id="WP_125242358.1">
    <property type="nucleotide sequence ID" value="NZ_RSED01000004.1"/>
</dbReference>
<evidence type="ECO:0000313" key="2">
    <source>
        <dbReference type="EMBL" id="RRS05139.1"/>
    </source>
</evidence>
<accession>A0A426VE63</accession>
<keyword evidence="1" id="KW-0732">Signal</keyword>
<name>A0A426VE63_9BURK</name>
<evidence type="ECO:0000313" key="3">
    <source>
        <dbReference type="Proteomes" id="UP000269265"/>
    </source>
</evidence>
<dbReference type="Pfam" id="PF11659">
    <property type="entry name" value="DUF3261"/>
    <property type="match status" value="1"/>
</dbReference>
<dbReference type="InterPro" id="IPR021675">
    <property type="entry name" value="DUF3261"/>
</dbReference>
<dbReference type="Proteomes" id="UP000269265">
    <property type="component" value="Unassembled WGS sequence"/>
</dbReference>
<dbReference type="OrthoDB" id="6228084at2"/>